<sequence length="493" mass="57003">MPMPNNGEMVFVPVCVNKDSGSLGWKKIELGDSSGDFKEQQVSTALGGSFPLMQNGVKYWCFYMGKYEVTTREYNSIVNPHLLGKDRSKDLYPITNISWNDALNFSDKYNQWLFANAKDKIPKYDKSYGFLRLPTEEEWEFAARGASSVTADKFRAKIPYPYDKLHEYEWFGGPESSHYKLQKVGKLKPNPIGLHDMLGNVSEMTMSLFKVGYNEGPTGGFVVKGNNYTTAKNRLRSSYRSEQPFYRQHSSGMLMPHTQKTLGFRLVISAILFPSRKAQKKISSSWSKYSSDNSSITSSKAIGDTGSVKKGITHTDTVDSRKRHKESIEISDDLFFYLTRLTKDVDRAYRYDKAYRSISDIIYPNRNQSYIWIKIASKLIVSMERLKKKYISTKLLEDITYNSYRMRTAKRNRETLATIKRDMDSALASYLFTIRELSKNSIISIKKGLVIYRFFLKRHRNSRELPILDIIKEDIFQFKKDKNIDIIKSKRAF</sequence>
<feature type="domain" description="Sulfatase-modifying factor enzyme-like" evidence="1">
    <location>
        <begin position="61"/>
        <end position="267"/>
    </location>
</feature>
<organism evidence="2">
    <name type="scientific">hydrothermal vent metagenome</name>
    <dbReference type="NCBI Taxonomy" id="652676"/>
    <lineage>
        <taxon>unclassified sequences</taxon>
        <taxon>metagenomes</taxon>
        <taxon>ecological metagenomes</taxon>
    </lineage>
</organism>
<evidence type="ECO:0000259" key="1">
    <source>
        <dbReference type="Pfam" id="PF03781"/>
    </source>
</evidence>
<dbReference type="GO" id="GO:0120147">
    <property type="term" value="F:formylglycine-generating oxidase activity"/>
    <property type="evidence" value="ECO:0007669"/>
    <property type="project" value="TreeGrafter"/>
</dbReference>
<dbReference type="EMBL" id="FPHC01000024">
    <property type="protein sequence ID" value="SFV51616.1"/>
    <property type="molecule type" value="Genomic_DNA"/>
</dbReference>
<dbReference type="Pfam" id="PF03781">
    <property type="entry name" value="FGE-sulfatase"/>
    <property type="match status" value="1"/>
</dbReference>
<reference evidence="2" key="1">
    <citation type="submission" date="2016-10" db="EMBL/GenBank/DDBJ databases">
        <authorList>
            <person name="de Groot N.N."/>
        </authorList>
    </citation>
    <scope>NUCLEOTIDE SEQUENCE</scope>
</reference>
<dbReference type="Gene3D" id="3.90.1580.10">
    <property type="entry name" value="paralog of FGE (formylglycine-generating enzyme)"/>
    <property type="match status" value="1"/>
</dbReference>
<dbReference type="InterPro" id="IPR042095">
    <property type="entry name" value="SUMF_sf"/>
</dbReference>
<dbReference type="InterPro" id="IPR051043">
    <property type="entry name" value="Sulfatase_Mod_Factor_Kinase"/>
</dbReference>
<name>A0A1W1BDJ2_9ZZZZ</name>
<dbReference type="PANTHER" id="PTHR23150">
    <property type="entry name" value="SULFATASE MODIFYING FACTOR 1, 2"/>
    <property type="match status" value="1"/>
</dbReference>
<evidence type="ECO:0000313" key="2">
    <source>
        <dbReference type="EMBL" id="SFV51616.1"/>
    </source>
</evidence>
<dbReference type="PANTHER" id="PTHR23150:SF19">
    <property type="entry name" value="FORMYLGLYCINE-GENERATING ENZYME"/>
    <property type="match status" value="1"/>
</dbReference>
<dbReference type="InterPro" id="IPR016187">
    <property type="entry name" value="CTDL_fold"/>
</dbReference>
<dbReference type="InterPro" id="IPR005532">
    <property type="entry name" value="SUMF_dom"/>
</dbReference>
<dbReference type="SUPFAM" id="SSF56436">
    <property type="entry name" value="C-type lectin-like"/>
    <property type="match status" value="1"/>
</dbReference>
<dbReference type="AlphaFoldDB" id="A0A1W1BDJ2"/>
<proteinExistence type="predicted"/>
<protein>
    <recommendedName>
        <fullName evidence="1">Sulfatase-modifying factor enzyme-like domain-containing protein</fullName>
    </recommendedName>
</protein>
<gene>
    <name evidence="2" type="ORF">MNB_SV-6-1260</name>
</gene>
<accession>A0A1W1BDJ2</accession>